<evidence type="ECO:0000256" key="1">
    <source>
        <dbReference type="ARBA" id="ARBA00007435"/>
    </source>
</evidence>
<organism evidence="3 4">
    <name type="scientific">Pseudovibrio axinellae</name>
    <dbReference type="NCBI Taxonomy" id="989403"/>
    <lineage>
        <taxon>Bacteria</taxon>
        <taxon>Pseudomonadati</taxon>
        <taxon>Pseudomonadota</taxon>
        <taxon>Alphaproteobacteria</taxon>
        <taxon>Hyphomicrobiales</taxon>
        <taxon>Stappiaceae</taxon>
        <taxon>Pseudovibrio</taxon>
    </lineage>
</organism>
<dbReference type="InterPro" id="IPR000305">
    <property type="entry name" value="GIY-YIG_endonuc"/>
</dbReference>
<evidence type="ECO:0000313" key="4">
    <source>
        <dbReference type="Proteomes" id="UP000076577"/>
    </source>
</evidence>
<accession>A0A161VCX0</accession>
<dbReference type="STRING" id="989403.SAMN05421798_10390"/>
<dbReference type="PANTHER" id="PTHR34477:SF5">
    <property type="entry name" value="BSL5627 PROTEIN"/>
    <property type="match status" value="1"/>
</dbReference>
<sequence length="107" mass="13113">MVAGDFWLHTWWMFYYMYILASRKHGTLYTGMTNNLSERVHQHKTKMNSGFTARYGVSKLVYYEVYEEPHKAICREKQMKRWRREWKIQAIEEKNPHWEDLSLCLGF</sequence>
<dbReference type="Proteomes" id="UP000076577">
    <property type="component" value="Unassembled WGS sequence"/>
</dbReference>
<comment type="similarity">
    <text evidence="1">Belongs to the UPF0213 family.</text>
</comment>
<dbReference type="PATRIC" id="fig|989403.3.peg.115"/>
<dbReference type="EMBL" id="LMCB01000001">
    <property type="protein sequence ID" value="KZL22084.1"/>
    <property type="molecule type" value="Genomic_DNA"/>
</dbReference>
<dbReference type="InterPro" id="IPR050190">
    <property type="entry name" value="UPF0213_domain"/>
</dbReference>
<gene>
    <name evidence="3" type="ORF">PsAD2_00109</name>
</gene>
<feature type="domain" description="GIY-YIG" evidence="2">
    <location>
        <begin position="13"/>
        <end position="89"/>
    </location>
</feature>
<dbReference type="InterPro" id="IPR035901">
    <property type="entry name" value="GIY-YIG_endonuc_sf"/>
</dbReference>
<keyword evidence="4" id="KW-1185">Reference proteome</keyword>
<evidence type="ECO:0000313" key="3">
    <source>
        <dbReference type="EMBL" id="KZL22084.1"/>
    </source>
</evidence>
<dbReference type="SUPFAM" id="SSF82771">
    <property type="entry name" value="GIY-YIG endonuclease"/>
    <property type="match status" value="1"/>
</dbReference>
<dbReference type="Pfam" id="PF01541">
    <property type="entry name" value="GIY-YIG"/>
    <property type="match status" value="1"/>
</dbReference>
<name>A0A161VCX0_9HYPH</name>
<dbReference type="PANTHER" id="PTHR34477">
    <property type="entry name" value="UPF0213 PROTEIN YHBQ"/>
    <property type="match status" value="1"/>
</dbReference>
<dbReference type="PROSITE" id="PS50164">
    <property type="entry name" value="GIY_YIG"/>
    <property type="match status" value="1"/>
</dbReference>
<dbReference type="AlphaFoldDB" id="A0A161VCX0"/>
<dbReference type="CDD" id="cd10448">
    <property type="entry name" value="GIY-YIG_unchar_3"/>
    <property type="match status" value="1"/>
</dbReference>
<proteinExistence type="inferred from homology"/>
<dbReference type="Gene3D" id="3.40.1440.10">
    <property type="entry name" value="GIY-YIG endonuclease"/>
    <property type="match status" value="1"/>
</dbReference>
<protein>
    <submittedName>
        <fullName evidence="3">GIY-YIG nuclease superfamily protein</fullName>
    </submittedName>
</protein>
<comment type="caution">
    <text evidence="3">The sequence shown here is derived from an EMBL/GenBank/DDBJ whole genome shotgun (WGS) entry which is preliminary data.</text>
</comment>
<reference evidence="3 4" key="1">
    <citation type="journal article" date="2016" name="Front. Microbiol.">
        <title>Comparative Genomic Analysis Reveals a Diverse Repertoire of Genes Involved in Prokaryote-Eukaryote Interactions within the Pseudovibrio Genus.</title>
        <authorList>
            <person name="Romano S."/>
            <person name="Fernandez-Guerra A."/>
            <person name="Reen F.J."/>
            <person name="Glockner F.O."/>
            <person name="Crowley S.P."/>
            <person name="O'Sullivan O."/>
            <person name="Cotter P.D."/>
            <person name="Adams C."/>
            <person name="Dobson A.D."/>
            <person name="O'Gara F."/>
        </authorList>
    </citation>
    <scope>NUCLEOTIDE SEQUENCE [LARGE SCALE GENOMIC DNA]</scope>
    <source>
        <strain evidence="3 4">Ad2</strain>
    </source>
</reference>
<evidence type="ECO:0000259" key="2">
    <source>
        <dbReference type="PROSITE" id="PS50164"/>
    </source>
</evidence>